<name>A0ACC3CD97_PYRYE</name>
<sequence length="324" mass="32532">MMRPTLATRPLAFAAAAAATGGRFGSARLLTRRCAWAPAAAVVAPCRPGLAALRPAVAAAPAAGRAGVATTVTPLRAAADGGEPMPSAGEGGADGAPTATAADPPRRQLINTLINVGLGAAALWVVFGTGGGGGGGGGAKAATSMTPASEAPVSESVYLDVSIGGAPAGRLVVGLFGEELPKTVANYVSLTRGSGEGVTPGMGFKGSKFHRVIKGFMAQGGDFTRGDGRGGKSIYGTFFPDEAFLYSHDVRGVLSMANSGKDRNGSQFFITFGKTAWLDGKHVVFGRVTEGLDVLDKIEAVKTASADRPVSEIVVTDCGVLPSA</sequence>
<accession>A0ACC3CD97</accession>
<organism evidence="1 2">
    <name type="scientific">Pyropia yezoensis</name>
    <name type="common">Susabi-nori</name>
    <name type="synonym">Porphyra yezoensis</name>
    <dbReference type="NCBI Taxonomy" id="2788"/>
    <lineage>
        <taxon>Eukaryota</taxon>
        <taxon>Rhodophyta</taxon>
        <taxon>Bangiophyceae</taxon>
        <taxon>Bangiales</taxon>
        <taxon>Bangiaceae</taxon>
        <taxon>Pyropia</taxon>
    </lineage>
</organism>
<dbReference type="EMBL" id="CM020620">
    <property type="protein sequence ID" value="KAK1868249.1"/>
    <property type="molecule type" value="Genomic_DNA"/>
</dbReference>
<protein>
    <submittedName>
        <fullName evidence="1">Uncharacterized protein</fullName>
    </submittedName>
</protein>
<dbReference type="Proteomes" id="UP000798662">
    <property type="component" value="Chromosome 3"/>
</dbReference>
<gene>
    <name evidence="1" type="ORF">I4F81_010742</name>
</gene>
<keyword evidence="2" id="KW-1185">Reference proteome</keyword>
<proteinExistence type="predicted"/>
<reference evidence="1" key="1">
    <citation type="submission" date="2019-11" db="EMBL/GenBank/DDBJ databases">
        <title>Nori genome reveals adaptations in red seaweeds to the harsh intertidal environment.</title>
        <authorList>
            <person name="Wang D."/>
            <person name="Mao Y."/>
        </authorList>
    </citation>
    <scope>NUCLEOTIDE SEQUENCE</scope>
    <source>
        <tissue evidence="1">Gametophyte</tissue>
    </source>
</reference>
<comment type="caution">
    <text evidence="1">The sequence shown here is derived from an EMBL/GenBank/DDBJ whole genome shotgun (WGS) entry which is preliminary data.</text>
</comment>
<evidence type="ECO:0000313" key="2">
    <source>
        <dbReference type="Proteomes" id="UP000798662"/>
    </source>
</evidence>
<evidence type="ECO:0000313" key="1">
    <source>
        <dbReference type="EMBL" id="KAK1868249.1"/>
    </source>
</evidence>